<dbReference type="PROSITE" id="PS50977">
    <property type="entry name" value="HTH_TETR_2"/>
    <property type="match status" value="1"/>
</dbReference>
<accession>A0A927BP83</accession>
<dbReference type="PANTHER" id="PTHR30055">
    <property type="entry name" value="HTH-TYPE TRANSCRIPTIONAL REGULATOR RUTR"/>
    <property type="match status" value="1"/>
</dbReference>
<keyword evidence="1 2" id="KW-0238">DNA-binding</keyword>
<proteinExistence type="predicted"/>
<feature type="region of interest" description="Disordered" evidence="3">
    <location>
        <begin position="25"/>
        <end position="51"/>
    </location>
</feature>
<organism evidence="5">
    <name type="scientific">Streptomyces globisporus</name>
    <dbReference type="NCBI Taxonomy" id="1908"/>
    <lineage>
        <taxon>Bacteria</taxon>
        <taxon>Bacillati</taxon>
        <taxon>Actinomycetota</taxon>
        <taxon>Actinomycetes</taxon>
        <taxon>Kitasatosporales</taxon>
        <taxon>Streptomycetaceae</taxon>
        <taxon>Streptomyces</taxon>
    </lineage>
</organism>
<comment type="caution">
    <text evidence="5">The sequence shown here is derived from an EMBL/GenBank/DDBJ whole genome shotgun (WGS) entry which is preliminary data.</text>
</comment>
<dbReference type="PANTHER" id="PTHR30055:SF209">
    <property type="entry name" value="POSSIBLE TRANSCRIPTIONAL REGULATORY PROTEIN (PROBABLY TETR-FAMILY)"/>
    <property type="match status" value="1"/>
</dbReference>
<dbReference type="Pfam" id="PF00440">
    <property type="entry name" value="TetR_N"/>
    <property type="match status" value="1"/>
</dbReference>
<dbReference type="GO" id="GO:0003700">
    <property type="term" value="F:DNA-binding transcription factor activity"/>
    <property type="evidence" value="ECO:0007669"/>
    <property type="project" value="TreeGrafter"/>
</dbReference>
<dbReference type="InterPro" id="IPR001647">
    <property type="entry name" value="HTH_TetR"/>
</dbReference>
<protein>
    <submittedName>
        <fullName evidence="5">TetR/AcrR family transcriptional regulator</fullName>
    </submittedName>
</protein>
<gene>
    <name evidence="5" type="ORF">ID875_27480</name>
</gene>
<feature type="compositionally biased region" description="Basic and acidic residues" evidence="3">
    <location>
        <begin position="33"/>
        <end position="51"/>
    </location>
</feature>
<evidence type="ECO:0000256" key="3">
    <source>
        <dbReference type="SAM" id="MobiDB-lite"/>
    </source>
</evidence>
<sequence>MTLHPSCIGHYNWNECYGKLVAGKRSSGRRGTHRQEGTCHDEAADDPQEARERVESRQRILDAAVEISGERGYEGTSIAAVSAACGLPASSIYWHFKDKDDLIAAVIERSFDTWLAAFELPDEEYGTPLERVTAVAGNVAKSLVDAPDFLRLGLMLALERRPVEPRGRTVFLQVRDIAGAKIAEMAETLVPGLDKEAVRILTAYAVAGADGLFVQREINGDALDLVAMFELHAQLVFEAATRMATRGEA</sequence>
<evidence type="ECO:0000256" key="2">
    <source>
        <dbReference type="PROSITE-ProRule" id="PRU00335"/>
    </source>
</evidence>
<name>A0A927BP83_STRGL</name>
<evidence type="ECO:0000256" key="1">
    <source>
        <dbReference type="ARBA" id="ARBA00023125"/>
    </source>
</evidence>
<feature type="domain" description="HTH tetR-type" evidence="4">
    <location>
        <begin position="54"/>
        <end position="114"/>
    </location>
</feature>
<evidence type="ECO:0000259" key="4">
    <source>
        <dbReference type="PROSITE" id="PS50977"/>
    </source>
</evidence>
<dbReference type="InterPro" id="IPR050109">
    <property type="entry name" value="HTH-type_TetR-like_transc_reg"/>
</dbReference>
<dbReference type="GO" id="GO:0000976">
    <property type="term" value="F:transcription cis-regulatory region binding"/>
    <property type="evidence" value="ECO:0007669"/>
    <property type="project" value="TreeGrafter"/>
</dbReference>
<dbReference type="EMBL" id="JACWUS010000018">
    <property type="protein sequence ID" value="MBD2830407.1"/>
    <property type="molecule type" value="Genomic_DNA"/>
</dbReference>
<dbReference type="PRINTS" id="PR00455">
    <property type="entry name" value="HTHTETR"/>
</dbReference>
<dbReference type="AlphaFoldDB" id="A0A927BP83"/>
<dbReference type="SUPFAM" id="SSF46689">
    <property type="entry name" value="Homeodomain-like"/>
    <property type="match status" value="1"/>
</dbReference>
<feature type="DNA-binding region" description="H-T-H motif" evidence="2">
    <location>
        <begin position="77"/>
        <end position="96"/>
    </location>
</feature>
<reference evidence="5" key="1">
    <citation type="journal article" date="2020" name="PLoS ONE">
        <title>Isolation and characterization of Streptomyces bacteriophages and Streptomyces strains encoding biosynthetic arsenals: Streptomyces strains and phages for antibiotic discovery.</title>
        <authorList>
            <person name="Montano E.T."/>
            <person name="Nideffer J.F."/>
            <person name="Brumage L."/>
            <person name="Erb M."/>
            <person name="Derman A.I."/>
            <person name="Davis J.P."/>
            <person name="Estrada E."/>
            <person name="Fu S."/>
            <person name="Le D."/>
            <person name="Vuppala A."/>
            <person name="Tran C."/>
            <person name="Luterstein E."/>
            <person name="Lakkaraju S."/>
            <person name="Panchagnula S."/>
            <person name="Ren C."/>
            <person name="Doan J."/>
            <person name="Tran S."/>
            <person name="Soriano J."/>
            <person name="Fujita Y."/>
            <person name="Gutala P."/>
            <person name="Fujii Q."/>
            <person name="Lee M."/>
            <person name="Bui A."/>
            <person name="Villarreal C."/>
            <person name="Shing S.R."/>
            <person name="Kim S."/>
            <person name="Freeman D."/>
            <person name="Racha V."/>
            <person name="Ho A."/>
            <person name="Kumar P."/>
            <person name="Falah K."/>
            <person name="Dawson T."/>
            <person name="Enustun E."/>
            <person name="Prichard A."/>
            <person name="Gomez A."/>
            <person name="Khanna K."/>
            <person name="Trigg S."/>
            <person name="Fernandez L."/>
            <person name="Pogliano K."/>
            <person name="Pogliano J."/>
        </authorList>
    </citation>
    <scope>NUCLEOTIDE SEQUENCE</scope>
    <source>
        <strain evidence="5">QF2</strain>
    </source>
</reference>
<dbReference type="Gene3D" id="1.10.357.10">
    <property type="entry name" value="Tetracycline Repressor, domain 2"/>
    <property type="match status" value="1"/>
</dbReference>
<evidence type="ECO:0000313" key="5">
    <source>
        <dbReference type="EMBL" id="MBD2830407.1"/>
    </source>
</evidence>
<dbReference type="InterPro" id="IPR009057">
    <property type="entry name" value="Homeodomain-like_sf"/>
</dbReference>